<sequence>MSQQTDNATLVSLNVGEPAAIAHGSKQIQSGIYKVPSPNAHHLSSTGLNGDGQGDLINHGGPDKAVCVYFERRFASWKEEADLSFTSGAFGENFTLSDWTEDDLCIGDVIHAGETILQVSQPRQPCYKLGLRHSLPELPARVLKNGYTGCYFRVLKEGQIATGTTFTVASRHQARKTIAEANRVMYRNKDDIQGIRELLVVKELAASWQEQLGARLEKLLKEKQGG</sequence>
<dbReference type="InterPro" id="IPR052353">
    <property type="entry name" value="Benzoxazolinone_Detox_Enz"/>
</dbReference>
<evidence type="ECO:0000313" key="2">
    <source>
        <dbReference type="EMBL" id="MBB3151608.1"/>
    </source>
</evidence>
<keyword evidence="3" id="KW-1185">Reference proteome</keyword>
<dbReference type="Pfam" id="PF03475">
    <property type="entry name" value="YiiM_3-alpha"/>
    <property type="match status" value="1"/>
</dbReference>
<dbReference type="RefSeq" id="WP_183560757.1">
    <property type="nucleotide sequence ID" value="NZ_CBCSLB010000011.1"/>
</dbReference>
<dbReference type="Proteomes" id="UP000518605">
    <property type="component" value="Unassembled WGS sequence"/>
</dbReference>
<dbReference type="EMBL" id="JACHXW010000004">
    <property type="protein sequence ID" value="MBB3151608.1"/>
    <property type="molecule type" value="Genomic_DNA"/>
</dbReference>
<accession>A0A7W5C5L2</accession>
<dbReference type="GO" id="GO:0030170">
    <property type="term" value="F:pyridoxal phosphate binding"/>
    <property type="evidence" value="ECO:0007669"/>
    <property type="project" value="InterPro"/>
</dbReference>
<proteinExistence type="predicted"/>
<evidence type="ECO:0000259" key="1">
    <source>
        <dbReference type="PROSITE" id="PS51340"/>
    </source>
</evidence>
<gene>
    <name evidence="2" type="ORF">FHS16_001654</name>
</gene>
<feature type="domain" description="MOSC" evidence="1">
    <location>
        <begin position="35"/>
        <end position="169"/>
    </location>
</feature>
<dbReference type="PANTHER" id="PTHR30212">
    <property type="entry name" value="PROTEIN YIIM"/>
    <property type="match status" value="1"/>
</dbReference>
<dbReference type="PROSITE" id="PS51340">
    <property type="entry name" value="MOSC"/>
    <property type="match status" value="1"/>
</dbReference>
<dbReference type="Gene3D" id="2.40.33.20">
    <property type="entry name" value="PK beta-barrel domain-like"/>
    <property type="match status" value="1"/>
</dbReference>
<dbReference type="GO" id="GO:0030151">
    <property type="term" value="F:molybdenum ion binding"/>
    <property type="evidence" value="ECO:0007669"/>
    <property type="project" value="InterPro"/>
</dbReference>
<dbReference type="InterPro" id="IPR011037">
    <property type="entry name" value="Pyrv_Knase-like_insert_dom_sf"/>
</dbReference>
<evidence type="ECO:0000313" key="3">
    <source>
        <dbReference type="Proteomes" id="UP000518605"/>
    </source>
</evidence>
<dbReference type="AlphaFoldDB" id="A0A7W5C5L2"/>
<reference evidence="2 3" key="1">
    <citation type="submission" date="2020-08" db="EMBL/GenBank/DDBJ databases">
        <title>Genomic Encyclopedia of Type Strains, Phase III (KMG-III): the genomes of soil and plant-associated and newly described type strains.</title>
        <authorList>
            <person name="Whitman W."/>
        </authorList>
    </citation>
    <scope>NUCLEOTIDE SEQUENCE [LARGE SCALE GENOMIC DNA]</scope>
    <source>
        <strain evidence="2 3">CECT 8234</strain>
    </source>
</reference>
<organism evidence="2 3">
    <name type="scientific">Paenibacillus endophyticus</name>
    <dbReference type="NCBI Taxonomy" id="1294268"/>
    <lineage>
        <taxon>Bacteria</taxon>
        <taxon>Bacillati</taxon>
        <taxon>Bacillota</taxon>
        <taxon>Bacilli</taxon>
        <taxon>Bacillales</taxon>
        <taxon>Paenibacillaceae</taxon>
        <taxon>Paenibacillus</taxon>
    </lineage>
</organism>
<comment type="caution">
    <text evidence="2">The sequence shown here is derived from an EMBL/GenBank/DDBJ whole genome shotgun (WGS) entry which is preliminary data.</text>
</comment>
<dbReference type="SUPFAM" id="SSF50800">
    <property type="entry name" value="PK beta-barrel domain-like"/>
    <property type="match status" value="1"/>
</dbReference>
<dbReference type="PANTHER" id="PTHR30212:SF4">
    <property type="entry name" value="MOSC DOMAIN-CONTAINING PROTEIN"/>
    <property type="match status" value="1"/>
</dbReference>
<dbReference type="InterPro" id="IPR005302">
    <property type="entry name" value="MoCF_Sase_C"/>
</dbReference>
<dbReference type="InterPro" id="IPR005163">
    <property type="entry name" value="Tri_helical_YiiM-like"/>
</dbReference>
<protein>
    <submittedName>
        <fullName evidence="2">MOSC domain-containing protein YiiM</fullName>
    </submittedName>
</protein>
<dbReference type="Pfam" id="PF03473">
    <property type="entry name" value="MOSC"/>
    <property type="match status" value="1"/>
</dbReference>
<dbReference type="GO" id="GO:0003824">
    <property type="term" value="F:catalytic activity"/>
    <property type="evidence" value="ECO:0007669"/>
    <property type="project" value="InterPro"/>
</dbReference>
<name>A0A7W5C5L2_9BACL</name>